<reference evidence="1 2" key="1">
    <citation type="submission" date="2019-02" db="EMBL/GenBank/DDBJ databases">
        <title>Hansschlegelia quercus sp. nov., a novel methylotrophic bacterium from buds of oak (Quercus robur L.).</title>
        <authorList>
            <person name="Agafonova N.V."/>
            <person name="Kaparullina E.N."/>
            <person name="Grouzdev D.S."/>
            <person name="Doronina N.V."/>
        </authorList>
    </citation>
    <scope>NUCLEOTIDE SEQUENCE [LARGE SCALE GENOMIC DNA]</scope>
    <source>
        <strain evidence="1 2">Dub</strain>
    </source>
</reference>
<keyword evidence="2" id="KW-1185">Reference proteome</keyword>
<evidence type="ECO:0000313" key="2">
    <source>
        <dbReference type="Proteomes" id="UP000291613"/>
    </source>
</evidence>
<dbReference type="Pfam" id="PF13489">
    <property type="entry name" value="Methyltransf_23"/>
    <property type="match status" value="1"/>
</dbReference>
<organism evidence="1 2">
    <name type="scientific">Hansschlegelia quercus</name>
    <dbReference type="NCBI Taxonomy" id="2528245"/>
    <lineage>
        <taxon>Bacteria</taxon>
        <taxon>Pseudomonadati</taxon>
        <taxon>Pseudomonadota</taxon>
        <taxon>Alphaproteobacteria</taxon>
        <taxon>Hyphomicrobiales</taxon>
        <taxon>Methylopilaceae</taxon>
        <taxon>Hansschlegelia</taxon>
    </lineage>
</organism>
<dbReference type="InterPro" id="IPR029063">
    <property type="entry name" value="SAM-dependent_MTases_sf"/>
</dbReference>
<comment type="caution">
    <text evidence="1">The sequence shown here is derived from an EMBL/GenBank/DDBJ whole genome shotgun (WGS) entry which is preliminary data.</text>
</comment>
<dbReference type="PANTHER" id="PTHR42912">
    <property type="entry name" value="METHYLTRANSFERASE"/>
    <property type="match status" value="1"/>
</dbReference>
<dbReference type="Proteomes" id="UP000291613">
    <property type="component" value="Unassembled WGS sequence"/>
</dbReference>
<dbReference type="Gene3D" id="3.40.50.150">
    <property type="entry name" value="Vaccinia Virus protein VP39"/>
    <property type="match status" value="1"/>
</dbReference>
<accession>A0A4Q9GF28</accession>
<dbReference type="CDD" id="cd02440">
    <property type="entry name" value="AdoMet_MTases"/>
    <property type="match status" value="1"/>
</dbReference>
<name>A0A4Q9GF28_9HYPH</name>
<dbReference type="AlphaFoldDB" id="A0A4Q9GF28"/>
<gene>
    <name evidence="1" type="ORF">EYR15_16260</name>
</gene>
<sequence length="352" mass="39672">MAAVLSSASIVGRLAEALVAPRLSDQGRHPDPIYLPEPNVLEWEGRHGIGWRSAEMETFRASLKLEGEDIRDGILNDLSAYHDLSPETCREICIDWERRSIEEWKSADRSTAQGIIDFYDVAHSWTFDLLWYAYLQSFGHGLPASAMAAAFARACASGRSHLDFGSGVGVTSQLFGRLGFESTMADISRPMLDFAVWRNNRRGEEKKSINLRNRQLPADAYDVITAIDTLAHVPDFDAAAARLHRSLRPGGWLIANFDVRSQKSEGSAWHLYQRATVLDFKVQRAGFVRADTLGGVLHCYRKVDPDSAGRRARMLLQAAWLPVRSLKELTDRVRWPTPRRLKRLWRAASGRR</sequence>
<dbReference type="EMBL" id="SIUB01000011">
    <property type="protein sequence ID" value="TBN47294.1"/>
    <property type="molecule type" value="Genomic_DNA"/>
</dbReference>
<dbReference type="GO" id="GO:0008168">
    <property type="term" value="F:methyltransferase activity"/>
    <property type="evidence" value="ECO:0007669"/>
    <property type="project" value="UniProtKB-KW"/>
</dbReference>
<dbReference type="GO" id="GO:0032259">
    <property type="term" value="P:methylation"/>
    <property type="evidence" value="ECO:0007669"/>
    <property type="project" value="UniProtKB-KW"/>
</dbReference>
<dbReference type="RefSeq" id="WP_131004630.1">
    <property type="nucleotide sequence ID" value="NZ_JBHSZR010000010.1"/>
</dbReference>
<dbReference type="InterPro" id="IPR050508">
    <property type="entry name" value="Methyltransf_Superfamily"/>
</dbReference>
<protein>
    <submittedName>
        <fullName evidence="1">Class I SAM-dependent methyltransferase</fullName>
    </submittedName>
</protein>
<keyword evidence="1" id="KW-0808">Transferase</keyword>
<proteinExistence type="predicted"/>
<dbReference type="PANTHER" id="PTHR42912:SF80">
    <property type="entry name" value="METHYLTRANSFERASE DOMAIN-CONTAINING PROTEIN"/>
    <property type="match status" value="1"/>
</dbReference>
<dbReference type="OrthoDB" id="9804312at2"/>
<keyword evidence="1" id="KW-0489">Methyltransferase</keyword>
<dbReference type="SUPFAM" id="SSF53335">
    <property type="entry name" value="S-adenosyl-L-methionine-dependent methyltransferases"/>
    <property type="match status" value="1"/>
</dbReference>
<evidence type="ECO:0000313" key="1">
    <source>
        <dbReference type="EMBL" id="TBN47294.1"/>
    </source>
</evidence>